<dbReference type="GeneID" id="84214988"/>
<keyword evidence="2" id="KW-0812">Transmembrane</keyword>
<dbReference type="EMBL" id="CP101873">
    <property type="protein sequence ID" value="WMT06411.1"/>
    <property type="molecule type" value="Genomic_DNA"/>
</dbReference>
<dbReference type="RefSeq" id="WP_049965920.1">
    <property type="nucleotide sequence ID" value="NZ_CP101873.1"/>
</dbReference>
<feature type="compositionally biased region" description="Acidic residues" evidence="1">
    <location>
        <begin position="29"/>
        <end position="39"/>
    </location>
</feature>
<feature type="region of interest" description="Disordered" evidence="1">
    <location>
        <begin position="1"/>
        <end position="48"/>
    </location>
</feature>
<feature type="transmembrane region" description="Helical" evidence="2">
    <location>
        <begin position="162"/>
        <end position="179"/>
    </location>
</feature>
<keyword evidence="2" id="KW-0472">Membrane</keyword>
<feature type="transmembrane region" description="Helical" evidence="2">
    <location>
        <begin position="255"/>
        <end position="275"/>
    </location>
</feature>
<protein>
    <submittedName>
        <fullName evidence="3">Uncharacterized protein</fullName>
    </submittedName>
</protein>
<feature type="transmembrane region" description="Helical" evidence="2">
    <location>
        <begin position="120"/>
        <end position="141"/>
    </location>
</feature>
<feature type="transmembrane region" description="Helical" evidence="2">
    <location>
        <begin position="231"/>
        <end position="249"/>
    </location>
</feature>
<name>A0AAF0P8L6_9EURY</name>
<keyword evidence="2" id="KW-1133">Transmembrane helix</keyword>
<reference evidence="3 4" key="1">
    <citation type="submission" date="2022-07" db="EMBL/GenBank/DDBJ databases">
        <title>Two temperate virus in Haloterrigena jeotgali A29.</title>
        <authorList>
            <person name="Deng X."/>
        </authorList>
    </citation>
    <scope>NUCLEOTIDE SEQUENCE [LARGE SCALE GENOMIC DNA]</scope>
    <source>
        <strain evidence="3 4">A29</strain>
    </source>
</reference>
<gene>
    <name evidence="3" type="ORF">NP511_13565</name>
</gene>
<evidence type="ECO:0000256" key="2">
    <source>
        <dbReference type="SAM" id="Phobius"/>
    </source>
</evidence>
<dbReference type="GeneID" id="39862655"/>
<evidence type="ECO:0000313" key="4">
    <source>
        <dbReference type="Proteomes" id="UP001224926"/>
    </source>
</evidence>
<evidence type="ECO:0000313" key="3">
    <source>
        <dbReference type="EMBL" id="WMT06411.1"/>
    </source>
</evidence>
<accession>A0AAF0P8L6</accession>
<dbReference type="Proteomes" id="UP001224926">
    <property type="component" value="Chromosome"/>
</dbReference>
<proteinExistence type="predicted"/>
<evidence type="ECO:0000256" key="1">
    <source>
        <dbReference type="SAM" id="MobiDB-lite"/>
    </source>
</evidence>
<feature type="transmembrane region" description="Helical" evidence="2">
    <location>
        <begin position="185"/>
        <end position="205"/>
    </location>
</feature>
<sequence length="285" mass="29544">MSDDEGDDGREREPTISDDSATPAPTDEAASETDSDDADTPPTGIAGAIPRLRRDPALLVPFTVAGLVLALLDRLRRWDPIPTLVTGDDVSIGIEYAGYPTGVPDTARSLGALIDLKLPYLAWAVGLEALAMAVVAAAGTATIARTLESDDGWSWRQWGRRWLAYLGLIVLFDAVGRAVGSIGDVGLVVGVILAVPLFAAFVRFFPAPAFVVTGSGPVTALARSARATRGIGWRLLALVVCFGLAAWLLGLVPVVGTALSTALVGSTLAVTMAAVRDGRPADTGG</sequence>
<dbReference type="AlphaFoldDB" id="A0AAF0P8L6"/>
<keyword evidence="4" id="KW-1185">Reference proteome</keyword>
<organism evidence="3 4">
    <name type="scientific">Natrinema thermotolerans</name>
    <dbReference type="NCBI Taxonomy" id="121872"/>
    <lineage>
        <taxon>Archaea</taxon>
        <taxon>Methanobacteriati</taxon>
        <taxon>Methanobacteriota</taxon>
        <taxon>Stenosarchaea group</taxon>
        <taxon>Halobacteria</taxon>
        <taxon>Halobacteriales</taxon>
        <taxon>Natrialbaceae</taxon>
        <taxon>Natrinema</taxon>
    </lineage>
</organism>